<dbReference type="Proteomes" id="UP000440096">
    <property type="component" value="Unassembled WGS sequence"/>
</dbReference>
<dbReference type="InterPro" id="IPR036102">
    <property type="entry name" value="OsmC/Ohrsf"/>
</dbReference>
<accession>A0A6N7Z502</accession>
<proteinExistence type="predicted"/>
<protein>
    <recommendedName>
        <fullName evidence="4">OsmC family peroxiredoxin</fullName>
    </recommendedName>
</protein>
<feature type="region of interest" description="Disordered" evidence="1">
    <location>
        <begin position="1"/>
        <end position="21"/>
    </location>
</feature>
<dbReference type="SUPFAM" id="SSF82784">
    <property type="entry name" value="OsmC-like"/>
    <property type="match status" value="1"/>
</dbReference>
<dbReference type="Pfam" id="PF02566">
    <property type="entry name" value="OsmC"/>
    <property type="match status" value="1"/>
</dbReference>
<dbReference type="OrthoDB" id="5431938at2"/>
<feature type="compositionally biased region" description="Low complexity" evidence="1">
    <location>
        <begin position="1"/>
        <end position="13"/>
    </location>
</feature>
<evidence type="ECO:0000256" key="1">
    <source>
        <dbReference type="SAM" id="MobiDB-lite"/>
    </source>
</evidence>
<dbReference type="RefSeq" id="WP_154759417.1">
    <property type="nucleotide sequence ID" value="NZ_WMBA01000046.1"/>
</dbReference>
<gene>
    <name evidence="2" type="ORF">GKO32_25330</name>
</gene>
<evidence type="ECO:0000313" key="3">
    <source>
        <dbReference type="Proteomes" id="UP000440096"/>
    </source>
</evidence>
<keyword evidence="3" id="KW-1185">Reference proteome</keyword>
<name>A0A6N7Z502_9PSEU</name>
<dbReference type="Gene3D" id="3.30.300.20">
    <property type="match status" value="1"/>
</dbReference>
<dbReference type="InterPro" id="IPR003718">
    <property type="entry name" value="OsmC/Ohr_fam"/>
</dbReference>
<dbReference type="EMBL" id="WMBA01000046">
    <property type="protein sequence ID" value="MTD57273.1"/>
    <property type="molecule type" value="Genomic_DNA"/>
</dbReference>
<evidence type="ECO:0008006" key="4">
    <source>
        <dbReference type="Google" id="ProtNLM"/>
    </source>
</evidence>
<evidence type="ECO:0000313" key="2">
    <source>
        <dbReference type="EMBL" id="MTD57273.1"/>
    </source>
</evidence>
<dbReference type="InterPro" id="IPR015946">
    <property type="entry name" value="KH_dom-like_a/b"/>
</dbReference>
<reference evidence="2 3" key="1">
    <citation type="submission" date="2019-11" db="EMBL/GenBank/DDBJ databases">
        <title>Draft genome of Amycolatopsis RM579.</title>
        <authorList>
            <person name="Duangmal K."/>
            <person name="Mingma R."/>
        </authorList>
    </citation>
    <scope>NUCLEOTIDE SEQUENCE [LARGE SCALE GENOMIC DNA]</scope>
    <source>
        <strain evidence="2 3">RM579</strain>
    </source>
</reference>
<dbReference type="AlphaFoldDB" id="A0A6N7Z502"/>
<comment type="caution">
    <text evidence="2">The sequence shown here is derived from an EMBL/GenBank/DDBJ whole genome shotgun (WGS) entry which is preliminary data.</text>
</comment>
<sequence length="176" mass="19283">MTDTAETTPAPTTSHHGPGGTYRIDIVGQPPNAFIERQATIPEVEPFIIGVRPSYEETYQVTPGQFTPRATATDVFISAVASCMVGAFARSIEARGIEVHAGHVTATIDSHIAKEPGGIRYVDRIHLQLHTHYSAEHKEALQRAFQNFERRCWLSQTLVGSRCAVTSELVIGEPTE</sequence>
<organism evidence="2 3">
    <name type="scientific">Amycolatopsis pithecellobii</name>
    <dbReference type="NCBI Taxonomy" id="664692"/>
    <lineage>
        <taxon>Bacteria</taxon>
        <taxon>Bacillati</taxon>
        <taxon>Actinomycetota</taxon>
        <taxon>Actinomycetes</taxon>
        <taxon>Pseudonocardiales</taxon>
        <taxon>Pseudonocardiaceae</taxon>
        <taxon>Amycolatopsis</taxon>
    </lineage>
</organism>